<gene>
    <name evidence="9" type="primary">xrtN</name>
    <name evidence="9" type="ORF">J7I43_19510</name>
</gene>
<dbReference type="InterPro" id="IPR019127">
    <property type="entry name" value="Exosortase"/>
</dbReference>
<dbReference type="Pfam" id="PF09721">
    <property type="entry name" value="Exosortase_EpsH"/>
    <property type="match status" value="1"/>
</dbReference>
<feature type="transmembrane region" description="Helical" evidence="8">
    <location>
        <begin position="193"/>
        <end position="213"/>
    </location>
</feature>
<evidence type="ECO:0000256" key="4">
    <source>
        <dbReference type="ARBA" id="ARBA00022692"/>
    </source>
</evidence>
<dbReference type="RefSeq" id="WP_209147540.1">
    <property type="nucleotide sequence ID" value="NZ_JAGHKP010000003.1"/>
</dbReference>
<dbReference type="EC" id="3.4.22.-" evidence="9"/>
<feature type="transmembrane region" description="Helical" evidence="8">
    <location>
        <begin position="103"/>
        <end position="123"/>
    </location>
</feature>
<protein>
    <submittedName>
        <fullName evidence="9">Exosortase N</fullName>
        <ecNumber evidence="9">3.4.22.-</ecNumber>
    </submittedName>
</protein>
<keyword evidence="4 8" id="KW-0812">Transmembrane</keyword>
<comment type="caution">
    <text evidence="9">The sequence shown here is derived from an EMBL/GenBank/DDBJ whole genome shotgun (WGS) entry which is preliminary data.</text>
</comment>
<keyword evidence="10" id="KW-1185">Reference proteome</keyword>
<evidence type="ECO:0000256" key="6">
    <source>
        <dbReference type="ARBA" id="ARBA00022989"/>
    </source>
</evidence>
<evidence type="ECO:0000256" key="2">
    <source>
        <dbReference type="ARBA" id="ARBA00022475"/>
    </source>
</evidence>
<dbReference type="GO" id="GO:0016787">
    <property type="term" value="F:hydrolase activity"/>
    <property type="evidence" value="ECO:0007669"/>
    <property type="project" value="UniProtKB-KW"/>
</dbReference>
<name>A0ABS3YIA1_9BACT</name>
<evidence type="ECO:0000256" key="8">
    <source>
        <dbReference type="SAM" id="Phobius"/>
    </source>
</evidence>
<evidence type="ECO:0000256" key="1">
    <source>
        <dbReference type="ARBA" id="ARBA00004651"/>
    </source>
</evidence>
<dbReference type="Proteomes" id="UP000679126">
    <property type="component" value="Unassembled WGS sequence"/>
</dbReference>
<accession>A0ABS3YIA1</accession>
<sequence>METCKRVIPAILITGVYLGIVLYALPGYLVFDSAGFLLGLLAVPLVTVSDPLRRRSLRFYYAALIMCLLAWIIPAKTIFYAAIVLSLCFVADGALGRINGLPVLVLLLMSPLFTYITNIFTFPIRLGLTQAAGKILQIGGAAVTVEGNSILLGNGSFSVDAACMGLSMMLTSLLCGIMLLGHSQRTAKLYLRLPAIVLLLVFIFVMNVAANLFRIILLVQFNIPPGTPMHDMTGILCLLVYVIAPLLWVCPWLVRRFGRPRSGRAPEQKLHLFMLVQAHVCLAACVALAAYKITRPLETPTSANAAVSGYTATAMRDHVMKLENAAALIYVKSIPDFYYTDHHPTICWQGSGYAVKQVREARMAGRIVFTGRLVKGEEQLYTAWWYDNGNVQTISQFSWRWEALSKRNRFAVVNVTAADGKTLEKEVERLLETGAVKKCIAL</sequence>
<feature type="transmembrane region" description="Helical" evidence="8">
    <location>
        <begin position="159"/>
        <end position="181"/>
    </location>
</feature>
<dbReference type="InterPro" id="IPR031006">
    <property type="entry name" value="Exosort_XrtN"/>
</dbReference>
<keyword evidence="2" id="KW-1003">Cell membrane</keyword>
<keyword evidence="5 9" id="KW-0378">Hydrolase</keyword>
<comment type="subcellular location">
    <subcellularLocation>
        <location evidence="1">Cell membrane</location>
        <topology evidence="1">Multi-pass membrane protein</topology>
    </subcellularLocation>
</comment>
<dbReference type="NCBIfam" id="TIGR04476">
    <property type="entry name" value="exosort_XrtN"/>
    <property type="match status" value="1"/>
</dbReference>
<evidence type="ECO:0000313" key="9">
    <source>
        <dbReference type="EMBL" id="MBO9154423.1"/>
    </source>
</evidence>
<keyword evidence="7 8" id="KW-0472">Membrane</keyword>
<feature type="transmembrane region" description="Helical" evidence="8">
    <location>
        <begin position="60"/>
        <end position="83"/>
    </location>
</feature>
<evidence type="ECO:0000256" key="3">
    <source>
        <dbReference type="ARBA" id="ARBA00022670"/>
    </source>
</evidence>
<feature type="transmembrane region" description="Helical" evidence="8">
    <location>
        <begin position="7"/>
        <end position="25"/>
    </location>
</feature>
<feature type="transmembrane region" description="Helical" evidence="8">
    <location>
        <begin position="233"/>
        <end position="254"/>
    </location>
</feature>
<evidence type="ECO:0000256" key="7">
    <source>
        <dbReference type="ARBA" id="ARBA00023136"/>
    </source>
</evidence>
<evidence type="ECO:0000313" key="10">
    <source>
        <dbReference type="Proteomes" id="UP000679126"/>
    </source>
</evidence>
<dbReference type="InterPro" id="IPR026392">
    <property type="entry name" value="Exo/Archaeosortase_dom"/>
</dbReference>
<reference evidence="10" key="1">
    <citation type="submission" date="2021-03" db="EMBL/GenBank/DDBJ databases">
        <title>Assistant Professor.</title>
        <authorList>
            <person name="Huq M.A."/>
        </authorList>
    </citation>
    <scope>NUCLEOTIDE SEQUENCE [LARGE SCALE GENOMIC DNA]</scope>
    <source>
        <strain evidence="10">MAH-28</strain>
    </source>
</reference>
<dbReference type="NCBIfam" id="TIGR04178">
    <property type="entry name" value="exo_archaeo"/>
    <property type="match status" value="1"/>
</dbReference>
<proteinExistence type="predicted"/>
<dbReference type="EMBL" id="JAGHKP010000003">
    <property type="protein sequence ID" value="MBO9154423.1"/>
    <property type="molecule type" value="Genomic_DNA"/>
</dbReference>
<evidence type="ECO:0000256" key="5">
    <source>
        <dbReference type="ARBA" id="ARBA00022801"/>
    </source>
</evidence>
<keyword evidence="6 8" id="KW-1133">Transmembrane helix</keyword>
<keyword evidence="3" id="KW-0645">Protease</keyword>
<organism evidence="9 10">
    <name type="scientific">Chitinophaga chungangae</name>
    <dbReference type="NCBI Taxonomy" id="2821488"/>
    <lineage>
        <taxon>Bacteria</taxon>
        <taxon>Pseudomonadati</taxon>
        <taxon>Bacteroidota</taxon>
        <taxon>Chitinophagia</taxon>
        <taxon>Chitinophagales</taxon>
        <taxon>Chitinophagaceae</taxon>
        <taxon>Chitinophaga</taxon>
    </lineage>
</organism>